<keyword evidence="2 12" id="KW-0639">Primosome</keyword>
<evidence type="ECO:0000256" key="2">
    <source>
        <dbReference type="ARBA" id="ARBA00022515"/>
    </source>
</evidence>
<evidence type="ECO:0000256" key="10">
    <source>
        <dbReference type="ARBA" id="ARBA00023125"/>
    </source>
</evidence>
<dbReference type="Gene3D" id="3.90.580.10">
    <property type="entry name" value="Zinc finger, CHC2-type domain"/>
    <property type="match status" value="1"/>
</dbReference>
<dbReference type="Gene3D" id="3.40.1360.10">
    <property type="match status" value="1"/>
</dbReference>
<dbReference type="Pfam" id="PF01807">
    <property type="entry name" value="Zn_ribbon_DnaG"/>
    <property type="match status" value="1"/>
</dbReference>
<dbReference type="PIRSF" id="PIRSF002811">
    <property type="entry name" value="DnaG"/>
    <property type="match status" value="1"/>
</dbReference>
<keyword evidence="1 12" id="KW-0240">DNA-directed RNA polymerase</keyword>
<dbReference type="SUPFAM" id="SSF56731">
    <property type="entry name" value="DNA primase core"/>
    <property type="match status" value="1"/>
</dbReference>
<dbReference type="CDD" id="cd03364">
    <property type="entry name" value="TOPRIM_DnaG_primases"/>
    <property type="match status" value="1"/>
</dbReference>
<evidence type="ECO:0000256" key="8">
    <source>
        <dbReference type="ARBA" id="ARBA00022833"/>
    </source>
</evidence>
<dbReference type="InterPro" id="IPR013264">
    <property type="entry name" value="DNAG_N"/>
</dbReference>
<evidence type="ECO:0000256" key="12">
    <source>
        <dbReference type="HAMAP-Rule" id="MF_00974"/>
    </source>
</evidence>
<evidence type="ECO:0000256" key="6">
    <source>
        <dbReference type="ARBA" id="ARBA00022723"/>
    </source>
</evidence>
<evidence type="ECO:0000256" key="1">
    <source>
        <dbReference type="ARBA" id="ARBA00022478"/>
    </source>
</evidence>
<accession>A0ABY7VP07</accession>
<dbReference type="HAMAP" id="MF_00974">
    <property type="entry name" value="DNA_primase_DnaG"/>
    <property type="match status" value="1"/>
</dbReference>
<dbReference type="Proteomes" id="UP001214250">
    <property type="component" value="Chromosome 1"/>
</dbReference>
<dbReference type="InterPro" id="IPR036977">
    <property type="entry name" value="DNA_primase_Znf_CHC2"/>
</dbReference>
<dbReference type="InterPro" id="IPR030846">
    <property type="entry name" value="DnaG_bac"/>
</dbReference>
<dbReference type="Pfam" id="PF13155">
    <property type="entry name" value="Toprim_2"/>
    <property type="match status" value="1"/>
</dbReference>
<name>A0ABY7VP07_9BACT</name>
<dbReference type="EMBL" id="CP117811">
    <property type="protein sequence ID" value="WDE95521.1"/>
    <property type="molecule type" value="Genomic_DNA"/>
</dbReference>
<keyword evidence="7 12" id="KW-0863">Zinc-finger</keyword>
<sequence>MAQDFDRAKQQVKDRSDIVDIIGSHVKLKKNGPNFLGLCPFHNEKSPSFNVNQNNQFYHCFGCGKSGDVFNFVQDYEQLDFRDALEKLASRANVILPEWGKGQSPEERIKQRNEKEALYDVLDKATNFFHQQLLLPQGADALKYTQGRGLDQQVINSYRLGYAPNSWDALMKWANQHNFSAELLATAGLTKHNEKGKTYDRFRNRLMFPIHDISGRVIAFSARVLEKDDKAAKYINSPETPVFHKGNVLYGIHIAHKHLKESEHFVICEGQLDVIACHRAGVKNAIAAQGTAFTDQHASMIARYAKHVKLCFDADAAGKKAAVKCLNVLLPKGVIPEIISLDEGEDPDTVLKQQGPEVLKEKLSGGINFVDFILSDYGPSSPTQDKVKISEFLLDILSKLPNVLMGDWHLRLASKLQLDAQAISEQLRYLVYNKRDHSQYTKPQTELQQAPQKVAPPPLNLNKISKRAIAEIELITLALSKETFANLVFENTMDIKPETSAASMALHFVNSHIEMGNWRDCKHDLEASFPSIYELVLRQGNISSYHKREAEGNDYEALLQLVDDCVKQINKASIEQNCEEVKMRLLSEEDPEKKQELFKEYMSLNQELKNA</sequence>
<comment type="domain">
    <text evidence="12">Contains an N-terminal zinc-binding domain, a central core domain that contains the primase activity, and a C-terminal DnaB-binding domain.</text>
</comment>
<evidence type="ECO:0000256" key="3">
    <source>
        <dbReference type="ARBA" id="ARBA00022679"/>
    </source>
</evidence>
<dbReference type="InterPro" id="IPR002694">
    <property type="entry name" value="Znf_CHC2"/>
</dbReference>
<dbReference type="SMART" id="SM00493">
    <property type="entry name" value="TOPRIM"/>
    <property type="match status" value="1"/>
</dbReference>
<dbReference type="NCBIfam" id="TIGR01391">
    <property type="entry name" value="dnaG"/>
    <property type="match status" value="1"/>
</dbReference>
<evidence type="ECO:0000256" key="9">
    <source>
        <dbReference type="ARBA" id="ARBA00022842"/>
    </source>
</evidence>
<dbReference type="InterPro" id="IPR050219">
    <property type="entry name" value="DnaG_primase"/>
</dbReference>
<reference evidence="15 16" key="1">
    <citation type="submission" date="2023-02" db="EMBL/GenBank/DDBJ databases">
        <title>Genome sequence of Lentisphaera profundi SAORIC-696.</title>
        <authorList>
            <person name="Kim e."/>
            <person name="Cho J.-C."/>
            <person name="Choi A."/>
            <person name="Kang I."/>
        </authorList>
    </citation>
    <scope>NUCLEOTIDE SEQUENCE [LARGE SCALE GENOMIC DNA]</scope>
    <source>
        <strain evidence="15 16">SAORIC-696</strain>
    </source>
</reference>
<keyword evidence="10 12" id="KW-0238">DNA-binding</keyword>
<keyword evidence="8 12" id="KW-0862">Zinc</keyword>
<dbReference type="InterPro" id="IPR006295">
    <property type="entry name" value="DNA_primase_DnaG"/>
</dbReference>
<dbReference type="InterPro" id="IPR006171">
    <property type="entry name" value="TOPRIM_dom"/>
</dbReference>
<dbReference type="PROSITE" id="PS50880">
    <property type="entry name" value="TOPRIM"/>
    <property type="match status" value="1"/>
</dbReference>
<keyword evidence="3 12" id="KW-0808">Transferase</keyword>
<keyword evidence="16" id="KW-1185">Reference proteome</keyword>
<dbReference type="EC" id="2.7.7.101" evidence="12"/>
<dbReference type="PANTHER" id="PTHR30313:SF2">
    <property type="entry name" value="DNA PRIMASE"/>
    <property type="match status" value="1"/>
</dbReference>
<dbReference type="SUPFAM" id="SSF57783">
    <property type="entry name" value="Zinc beta-ribbon"/>
    <property type="match status" value="1"/>
</dbReference>
<keyword evidence="6 12" id="KW-0479">Metal-binding</keyword>
<evidence type="ECO:0000259" key="14">
    <source>
        <dbReference type="PROSITE" id="PS50880"/>
    </source>
</evidence>
<protein>
    <recommendedName>
        <fullName evidence="12 13">DNA primase</fullName>
        <ecNumber evidence="12">2.7.7.101</ecNumber>
    </recommendedName>
</protein>
<keyword evidence="4 12" id="KW-0548">Nucleotidyltransferase</keyword>
<keyword evidence="11 12" id="KW-0804">Transcription</keyword>
<feature type="domain" description="Toprim" evidence="14">
    <location>
        <begin position="263"/>
        <end position="344"/>
    </location>
</feature>
<dbReference type="InterPro" id="IPR037068">
    <property type="entry name" value="DNA_primase_core_N_sf"/>
</dbReference>
<evidence type="ECO:0000256" key="4">
    <source>
        <dbReference type="ARBA" id="ARBA00022695"/>
    </source>
</evidence>
<comment type="subunit">
    <text evidence="12">Monomer. Interacts with DnaB.</text>
</comment>
<gene>
    <name evidence="12 15" type="primary">dnaG</name>
    <name evidence="15" type="ORF">PQO03_07290</name>
</gene>
<dbReference type="RefSeq" id="WP_274149145.1">
    <property type="nucleotide sequence ID" value="NZ_CP117811.1"/>
</dbReference>
<evidence type="ECO:0000256" key="7">
    <source>
        <dbReference type="ARBA" id="ARBA00022771"/>
    </source>
</evidence>
<evidence type="ECO:0000313" key="15">
    <source>
        <dbReference type="EMBL" id="WDE95521.1"/>
    </source>
</evidence>
<evidence type="ECO:0000256" key="11">
    <source>
        <dbReference type="ARBA" id="ARBA00023163"/>
    </source>
</evidence>
<comment type="cofactor">
    <cofactor evidence="12 13">
        <name>Zn(2+)</name>
        <dbReference type="ChEBI" id="CHEBI:29105"/>
    </cofactor>
    <text evidence="12 13">Binds 1 zinc ion per monomer.</text>
</comment>
<dbReference type="Pfam" id="PF08275">
    <property type="entry name" value="DNAG_N"/>
    <property type="match status" value="1"/>
</dbReference>
<keyword evidence="5 12" id="KW-0235">DNA replication</keyword>
<dbReference type="InterPro" id="IPR034151">
    <property type="entry name" value="TOPRIM_DnaG_bac"/>
</dbReference>
<evidence type="ECO:0000313" key="16">
    <source>
        <dbReference type="Proteomes" id="UP001214250"/>
    </source>
</evidence>
<comment type="function">
    <text evidence="12 13">RNA polymerase that catalyzes the synthesis of short RNA molecules used as primers for DNA polymerase during DNA replication.</text>
</comment>
<keyword evidence="9" id="KW-0460">Magnesium</keyword>
<proteinExistence type="inferred from homology"/>
<comment type="catalytic activity">
    <reaction evidence="12">
        <text>ssDNA + n NTP = ssDNA/pppN(pN)n-1 hybrid + (n-1) diphosphate.</text>
        <dbReference type="EC" id="2.7.7.101"/>
    </reaction>
</comment>
<dbReference type="Gene3D" id="3.90.980.10">
    <property type="entry name" value="DNA primase, catalytic core, N-terminal domain"/>
    <property type="match status" value="1"/>
</dbReference>
<evidence type="ECO:0000256" key="5">
    <source>
        <dbReference type="ARBA" id="ARBA00022705"/>
    </source>
</evidence>
<organism evidence="15 16">
    <name type="scientific">Lentisphaera profundi</name>
    <dbReference type="NCBI Taxonomy" id="1658616"/>
    <lineage>
        <taxon>Bacteria</taxon>
        <taxon>Pseudomonadati</taxon>
        <taxon>Lentisphaerota</taxon>
        <taxon>Lentisphaeria</taxon>
        <taxon>Lentisphaerales</taxon>
        <taxon>Lentisphaeraceae</taxon>
        <taxon>Lentisphaera</taxon>
    </lineage>
</organism>
<evidence type="ECO:0000256" key="13">
    <source>
        <dbReference type="PIRNR" id="PIRNR002811"/>
    </source>
</evidence>
<dbReference type="PANTHER" id="PTHR30313">
    <property type="entry name" value="DNA PRIMASE"/>
    <property type="match status" value="1"/>
</dbReference>
<feature type="zinc finger region" description="CHC2-type" evidence="12">
    <location>
        <begin position="39"/>
        <end position="63"/>
    </location>
</feature>
<comment type="similarity">
    <text evidence="12 13">Belongs to the DnaG primase family.</text>
</comment>
<dbReference type="SMART" id="SM00400">
    <property type="entry name" value="ZnF_CHCC"/>
    <property type="match status" value="1"/>
</dbReference>